<evidence type="ECO:0000256" key="8">
    <source>
        <dbReference type="SAM" id="Phobius"/>
    </source>
</evidence>
<evidence type="ECO:0000256" key="1">
    <source>
        <dbReference type="ARBA" id="ARBA00004429"/>
    </source>
</evidence>
<organism evidence="9 10">
    <name type="scientific">Symbiodinium necroappetens</name>
    <dbReference type="NCBI Taxonomy" id="1628268"/>
    <lineage>
        <taxon>Eukaryota</taxon>
        <taxon>Sar</taxon>
        <taxon>Alveolata</taxon>
        <taxon>Dinophyceae</taxon>
        <taxon>Suessiales</taxon>
        <taxon>Symbiodiniaceae</taxon>
        <taxon>Symbiodinium</taxon>
    </lineage>
</organism>
<evidence type="ECO:0000256" key="6">
    <source>
        <dbReference type="ARBA" id="ARBA00022989"/>
    </source>
</evidence>
<evidence type="ECO:0000256" key="7">
    <source>
        <dbReference type="ARBA" id="ARBA00023136"/>
    </source>
</evidence>
<gene>
    <name evidence="9" type="ORF">SNEC2469_LOCUS23502</name>
</gene>
<evidence type="ECO:0000256" key="5">
    <source>
        <dbReference type="ARBA" id="ARBA00022692"/>
    </source>
</evidence>
<feature type="transmembrane region" description="Helical" evidence="8">
    <location>
        <begin position="341"/>
        <end position="357"/>
    </location>
</feature>
<dbReference type="AlphaFoldDB" id="A0A812YV26"/>
<keyword evidence="2" id="KW-0813">Transport</keyword>
<evidence type="ECO:0000256" key="2">
    <source>
        <dbReference type="ARBA" id="ARBA00022448"/>
    </source>
</evidence>
<feature type="transmembrane region" description="Helical" evidence="8">
    <location>
        <begin position="78"/>
        <end position="95"/>
    </location>
</feature>
<name>A0A812YV26_9DINO</name>
<comment type="subcellular location">
    <subcellularLocation>
        <location evidence="1">Cell inner membrane</location>
        <topology evidence="1">Multi-pass membrane protein</topology>
    </subcellularLocation>
</comment>
<dbReference type="GO" id="GO:0005886">
    <property type="term" value="C:plasma membrane"/>
    <property type="evidence" value="ECO:0007669"/>
    <property type="project" value="UniProtKB-SubCell"/>
</dbReference>
<keyword evidence="6 8" id="KW-1133">Transmembrane helix</keyword>
<feature type="transmembrane region" description="Helical" evidence="8">
    <location>
        <begin position="179"/>
        <end position="197"/>
    </location>
</feature>
<evidence type="ECO:0000313" key="10">
    <source>
        <dbReference type="Proteomes" id="UP000601435"/>
    </source>
</evidence>
<comment type="caution">
    <text evidence="9">The sequence shown here is derived from an EMBL/GenBank/DDBJ whole genome shotgun (WGS) entry which is preliminary data.</text>
</comment>
<reference evidence="9" key="1">
    <citation type="submission" date="2021-02" db="EMBL/GenBank/DDBJ databases">
        <authorList>
            <person name="Dougan E. K."/>
            <person name="Rhodes N."/>
            <person name="Thang M."/>
            <person name="Chan C."/>
        </authorList>
    </citation>
    <scope>NUCLEOTIDE SEQUENCE</scope>
</reference>
<dbReference type="InterPro" id="IPR046513">
    <property type="entry name" value="DUF6691"/>
</dbReference>
<accession>A0A812YV26</accession>
<keyword evidence="4" id="KW-0997">Cell inner membrane</keyword>
<keyword evidence="10" id="KW-1185">Reference proteome</keyword>
<dbReference type="Proteomes" id="UP000601435">
    <property type="component" value="Unassembled WGS sequence"/>
</dbReference>
<keyword evidence="3" id="KW-1003">Cell membrane</keyword>
<keyword evidence="5 8" id="KW-0812">Transmembrane</keyword>
<evidence type="ECO:0000256" key="3">
    <source>
        <dbReference type="ARBA" id="ARBA00022475"/>
    </source>
</evidence>
<dbReference type="EMBL" id="CAJNJA010043920">
    <property type="protein sequence ID" value="CAE7797797.1"/>
    <property type="molecule type" value="Genomic_DNA"/>
</dbReference>
<feature type="transmembrane region" description="Helical" evidence="8">
    <location>
        <begin position="115"/>
        <end position="136"/>
    </location>
</feature>
<feature type="transmembrane region" description="Helical" evidence="8">
    <location>
        <begin position="295"/>
        <end position="321"/>
    </location>
</feature>
<evidence type="ECO:0000256" key="4">
    <source>
        <dbReference type="ARBA" id="ARBA00022519"/>
    </source>
</evidence>
<keyword evidence="7 8" id="KW-0472">Membrane</keyword>
<dbReference type="Pfam" id="PF04143">
    <property type="entry name" value="Sulf_transp"/>
    <property type="match status" value="1"/>
</dbReference>
<proteinExistence type="predicted"/>
<dbReference type="PANTHER" id="PTHR30574:SF1">
    <property type="entry name" value="SULPHUR TRANSPORT DOMAIN-CONTAINING PROTEIN"/>
    <property type="match status" value="1"/>
</dbReference>
<dbReference type="InterPro" id="IPR007272">
    <property type="entry name" value="Sulf_transp_TsuA/YedE"/>
</dbReference>
<dbReference type="PANTHER" id="PTHR30574">
    <property type="entry name" value="INNER MEMBRANE PROTEIN YEDE"/>
    <property type="match status" value="1"/>
</dbReference>
<dbReference type="Pfam" id="PF20398">
    <property type="entry name" value="DUF6691"/>
    <property type="match status" value="1"/>
</dbReference>
<dbReference type="OrthoDB" id="10254418at2759"/>
<feature type="transmembrane region" description="Helical" evidence="8">
    <location>
        <begin position="256"/>
        <end position="274"/>
    </location>
</feature>
<sequence length="381" mass="40661">VGGLMVGMSAAMAYLIDGKITGISGIVGPFVRGATKCEPVKDGQLWKLLFLTGLFLGGWIDLAANWDFSFPNVPRLNIFQYILGGICVGIGTRAGKGCTSGHGICGLPRLSLRSWIAVPTFMAVAAITVLVTRHAIKPYNVEPLGGLQFHSKGSLKQFTILGRYNSQIAPMQWPPEWEFPIFALLSSLALVALSVLLPTKPRKQPGSTWREEENGKFVSPLCSGIIFALGLGASGMTSQAKVLNFLDFAGYWDPSLAFVMGCGICVSFPAYLIAERGGKQPFSEGCTFENPPKKGNYVPLLIGTSLFGLGWGLVGVCPGPALAGAAPYIAVCIRSGDIQELYFTVTAIIVVIAWLVTDRLIVHFGQTQSPVTATTEPKTGQ</sequence>
<evidence type="ECO:0008006" key="11">
    <source>
        <dbReference type="Google" id="ProtNLM"/>
    </source>
</evidence>
<feature type="transmembrane region" description="Helical" evidence="8">
    <location>
        <begin position="217"/>
        <end position="236"/>
    </location>
</feature>
<feature type="non-terminal residue" evidence="9">
    <location>
        <position position="1"/>
    </location>
</feature>
<evidence type="ECO:0000313" key="9">
    <source>
        <dbReference type="EMBL" id="CAE7797797.1"/>
    </source>
</evidence>
<protein>
    <recommendedName>
        <fullName evidence="11">Sulphur transport domain-containing protein</fullName>
    </recommendedName>
</protein>
<feature type="transmembrane region" description="Helical" evidence="8">
    <location>
        <begin position="48"/>
        <end position="66"/>
    </location>
</feature>